<keyword evidence="2" id="KW-1185">Reference proteome</keyword>
<organism evidence="1 2">
    <name type="scientific">Datura stramonium</name>
    <name type="common">Jimsonweed</name>
    <name type="synonym">Common thornapple</name>
    <dbReference type="NCBI Taxonomy" id="4076"/>
    <lineage>
        <taxon>Eukaryota</taxon>
        <taxon>Viridiplantae</taxon>
        <taxon>Streptophyta</taxon>
        <taxon>Embryophyta</taxon>
        <taxon>Tracheophyta</taxon>
        <taxon>Spermatophyta</taxon>
        <taxon>Magnoliopsida</taxon>
        <taxon>eudicotyledons</taxon>
        <taxon>Gunneridae</taxon>
        <taxon>Pentapetalae</taxon>
        <taxon>asterids</taxon>
        <taxon>lamiids</taxon>
        <taxon>Solanales</taxon>
        <taxon>Solanaceae</taxon>
        <taxon>Solanoideae</taxon>
        <taxon>Datureae</taxon>
        <taxon>Datura</taxon>
    </lineage>
</organism>
<feature type="non-terminal residue" evidence="1">
    <location>
        <position position="123"/>
    </location>
</feature>
<sequence>MELIMELTASRMKLKDGPLQPQEMELNTALTTLVIGIQYALTNFANGIQYGPCKLRRNGTQYGSQPQEMELMALIASRNGIQYDPYNLAEWNSIQPLKPQRNGTQYGPYNLANGITTNYRTLG</sequence>
<accession>A0ABS8WT39</accession>
<dbReference type="EMBL" id="JACEIK010010789">
    <property type="protein sequence ID" value="MCE3215326.1"/>
    <property type="molecule type" value="Genomic_DNA"/>
</dbReference>
<evidence type="ECO:0000313" key="1">
    <source>
        <dbReference type="EMBL" id="MCE3215326.1"/>
    </source>
</evidence>
<evidence type="ECO:0000313" key="2">
    <source>
        <dbReference type="Proteomes" id="UP000823775"/>
    </source>
</evidence>
<proteinExistence type="predicted"/>
<comment type="caution">
    <text evidence="1">The sequence shown here is derived from an EMBL/GenBank/DDBJ whole genome shotgun (WGS) entry which is preliminary data.</text>
</comment>
<dbReference type="Proteomes" id="UP000823775">
    <property type="component" value="Unassembled WGS sequence"/>
</dbReference>
<reference evidence="1 2" key="1">
    <citation type="journal article" date="2021" name="BMC Genomics">
        <title>Datura genome reveals duplications of psychoactive alkaloid biosynthetic genes and high mutation rate following tissue culture.</title>
        <authorList>
            <person name="Rajewski A."/>
            <person name="Carter-House D."/>
            <person name="Stajich J."/>
            <person name="Litt A."/>
        </authorList>
    </citation>
    <scope>NUCLEOTIDE SEQUENCE [LARGE SCALE GENOMIC DNA]</scope>
    <source>
        <strain evidence="1">AR-01</strain>
    </source>
</reference>
<gene>
    <name evidence="1" type="ORF">HAX54_001876</name>
</gene>
<protein>
    <submittedName>
        <fullName evidence="1">Uncharacterized protein</fullName>
    </submittedName>
</protein>
<name>A0ABS8WT39_DATST</name>